<dbReference type="SUPFAM" id="SSF56112">
    <property type="entry name" value="Protein kinase-like (PK-like)"/>
    <property type="match status" value="1"/>
</dbReference>
<dbReference type="PANTHER" id="PTHR43289">
    <property type="entry name" value="MITOGEN-ACTIVATED PROTEIN KINASE KINASE KINASE 20-RELATED"/>
    <property type="match status" value="1"/>
</dbReference>
<keyword evidence="4" id="KW-0547">Nucleotide-binding</keyword>
<protein>
    <recommendedName>
        <fullName evidence="1">non-specific serine/threonine protein kinase</fullName>
        <ecNumber evidence="1">2.7.11.1</ecNumber>
    </recommendedName>
</protein>
<sequence length="509" mass="53481">MREGDVLTRRYRLLEQIASGGMSAIWRAFDQSLHRTVAIKVLDGSLGGDQGGRELIRREARATARLIHPDAIEVYDYGETVTARGRLAAYVVMRLLDGRPLSERILEGPLPWREAATIGARVATVLAAAHQRGIVHRDVTAENVLLTPEGAKLLDFGIAAFVGEPVDQALADFGTPPYVAPERLTGASVHPAVDVYALGVLLHEMLTGLPPYPETTWEAVEAADRRGPPPAPTGVPDLPSEIAALCAGCLAEDPADRPGAQHVADILTAALNAPAIPGRETAVWIRRVRRASVAAAALSAWTAALLWINPDLSPPAAAVDARSTGAATPGGPSAQAPHTARTSPPVPTQTTHSDPSADTAAVPRTTPTPTTPAQTTPTQTTLTEAVPTSRAVLIPPSAPTTPGTRGDETGAEWAGEPTTDKVPTLTQAVGRFKAAVSAGEAAGDIRTDVALDLRQVVGNLLSGPAGAEGLMGVRRKLEDRSREGALSPDRRRKLEHDLDIIDTALRHAS</sequence>
<dbReference type="AlphaFoldDB" id="A0A367FM12"/>
<evidence type="ECO:0000256" key="6">
    <source>
        <dbReference type="ARBA" id="ARBA00022840"/>
    </source>
</evidence>
<dbReference type="InterPro" id="IPR008266">
    <property type="entry name" value="Tyr_kinase_AS"/>
</dbReference>
<evidence type="ECO:0000256" key="2">
    <source>
        <dbReference type="ARBA" id="ARBA00022527"/>
    </source>
</evidence>
<keyword evidence="6" id="KW-0067">ATP-binding</keyword>
<evidence type="ECO:0000256" key="7">
    <source>
        <dbReference type="SAM" id="MobiDB-lite"/>
    </source>
</evidence>
<dbReference type="EC" id="2.7.11.1" evidence="1"/>
<dbReference type="PROSITE" id="PS00109">
    <property type="entry name" value="PROTEIN_KINASE_TYR"/>
    <property type="match status" value="1"/>
</dbReference>
<evidence type="ECO:0000259" key="8">
    <source>
        <dbReference type="PROSITE" id="PS50011"/>
    </source>
</evidence>
<proteinExistence type="predicted"/>
<dbReference type="Gene3D" id="1.10.510.10">
    <property type="entry name" value="Transferase(Phosphotransferase) domain 1"/>
    <property type="match status" value="1"/>
</dbReference>
<evidence type="ECO:0000256" key="4">
    <source>
        <dbReference type="ARBA" id="ARBA00022741"/>
    </source>
</evidence>
<dbReference type="Gene3D" id="3.30.200.20">
    <property type="entry name" value="Phosphorylase Kinase, domain 1"/>
    <property type="match status" value="1"/>
</dbReference>
<keyword evidence="10" id="KW-1185">Reference proteome</keyword>
<dbReference type="GO" id="GO:0005524">
    <property type="term" value="F:ATP binding"/>
    <property type="evidence" value="ECO:0007669"/>
    <property type="project" value="UniProtKB-KW"/>
</dbReference>
<dbReference type="InterPro" id="IPR011009">
    <property type="entry name" value="Kinase-like_dom_sf"/>
</dbReference>
<name>A0A367FM12_9ACTN</name>
<dbReference type="CDD" id="cd14014">
    <property type="entry name" value="STKc_PknB_like"/>
    <property type="match status" value="1"/>
</dbReference>
<keyword evidence="3" id="KW-0808">Transferase</keyword>
<dbReference type="Proteomes" id="UP000253094">
    <property type="component" value="Unassembled WGS sequence"/>
</dbReference>
<dbReference type="PROSITE" id="PS50011">
    <property type="entry name" value="PROTEIN_KINASE_DOM"/>
    <property type="match status" value="1"/>
</dbReference>
<feature type="domain" description="Protein kinase" evidence="8">
    <location>
        <begin position="11"/>
        <end position="271"/>
    </location>
</feature>
<reference evidence="9 10" key="1">
    <citation type="submission" date="2018-06" db="EMBL/GenBank/DDBJ databases">
        <title>Sphaerisporangium craniellae sp. nov., isolated from a marine sponge in the South China Sea.</title>
        <authorList>
            <person name="Li L."/>
        </authorList>
    </citation>
    <scope>NUCLEOTIDE SEQUENCE [LARGE SCALE GENOMIC DNA]</scope>
    <source>
        <strain evidence="9 10">CCTCC AA 208026</strain>
    </source>
</reference>
<organism evidence="9 10">
    <name type="scientific">Sphaerisporangium album</name>
    <dbReference type="NCBI Taxonomy" id="509200"/>
    <lineage>
        <taxon>Bacteria</taxon>
        <taxon>Bacillati</taxon>
        <taxon>Actinomycetota</taxon>
        <taxon>Actinomycetes</taxon>
        <taxon>Streptosporangiales</taxon>
        <taxon>Streptosporangiaceae</taxon>
        <taxon>Sphaerisporangium</taxon>
    </lineage>
</organism>
<evidence type="ECO:0000313" key="10">
    <source>
        <dbReference type="Proteomes" id="UP000253094"/>
    </source>
</evidence>
<dbReference type="GO" id="GO:0004674">
    <property type="term" value="F:protein serine/threonine kinase activity"/>
    <property type="evidence" value="ECO:0007669"/>
    <property type="project" value="UniProtKB-KW"/>
</dbReference>
<accession>A0A367FM12</accession>
<feature type="region of interest" description="Disordered" evidence="7">
    <location>
        <begin position="316"/>
        <end position="420"/>
    </location>
</feature>
<dbReference type="Pfam" id="PF00069">
    <property type="entry name" value="Pkinase"/>
    <property type="match status" value="1"/>
</dbReference>
<keyword evidence="2 9" id="KW-0723">Serine/threonine-protein kinase</keyword>
<dbReference type="PANTHER" id="PTHR43289:SF6">
    <property type="entry name" value="SERINE_THREONINE-PROTEIN KINASE NEKL-3"/>
    <property type="match status" value="1"/>
</dbReference>
<evidence type="ECO:0000256" key="3">
    <source>
        <dbReference type="ARBA" id="ARBA00022679"/>
    </source>
</evidence>
<keyword evidence="5 9" id="KW-0418">Kinase</keyword>
<evidence type="ECO:0000256" key="1">
    <source>
        <dbReference type="ARBA" id="ARBA00012513"/>
    </source>
</evidence>
<feature type="compositionally biased region" description="Low complexity" evidence="7">
    <location>
        <begin position="359"/>
        <end position="388"/>
    </location>
</feature>
<comment type="caution">
    <text evidence="9">The sequence shown here is derived from an EMBL/GenBank/DDBJ whole genome shotgun (WGS) entry which is preliminary data.</text>
</comment>
<dbReference type="EMBL" id="QOIL01000006">
    <property type="protein sequence ID" value="RCG30939.1"/>
    <property type="molecule type" value="Genomic_DNA"/>
</dbReference>
<gene>
    <name evidence="9" type="ORF">DQ384_13370</name>
</gene>
<evidence type="ECO:0000256" key="5">
    <source>
        <dbReference type="ARBA" id="ARBA00022777"/>
    </source>
</evidence>
<evidence type="ECO:0000313" key="9">
    <source>
        <dbReference type="EMBL" id="RCG30939.1"/>
    </source>
</evidence>
<dbReference type="InterPro" id="IPR000719">
    <property type="entry name" value="Prot_kinase_dom"/>
</dbReference>